<comment type="caution">
    <text evidence="1">The sequence shown here is derived from an EMBL/GenBank/DDBJ whole genome shotgun (WGS) entry which is preliminary data.</text>
</comment>
<dbReference type="RefSeq" id="WP_210313006.1">
    <property type="nucleotide sequence ID" value="NZ_BMZQ01000006.1"/>
</dbReference>
<reference evidence="1" key="2">
    <citation type="submission" date="2020-09" db="EMBL/GenBank/DDBJ databases">
        <authorList>
            <person name="Sun Q."/>
            <person name="Kim S."/>
        </authorList>
    </citation>
    <scope>NUCLEOTIDE SEQUENCE</scope>
    <source>
        <strain evidence="1">KCTC 42249</strain>
    </source>
</reference>
<organism evidence="1 2">
    <name type="scientific">Tianweitania populi</name>
    <dbReference type="NCBI Taxonomy" id="1607949"/>
    <lineage>
        <taxon>Bacteria</taxon>
        <taxon>Pseudomonadati</taxon>
        <taxon>Pseudomonadota</taxon>
        <taxon>Alphaproteobacteria</taxon>
        <taxon>Hyphomicrobiales</taxon>
        <taxon>Phyllobacteriaceae</taxon>
        <taxon>Tianweitania</taxon>
    </lineage>
</organism>
<reference evidence="1" key="1">
    <citation type="journal article" date="2014" name="Int. J. Syst. Evol. Microbiol.">
        <title>Complete genome sequence of Corynebacterium casei LMG S-19264T (=DSM 44701T), isolated from a smear-ripened cheese.</title>
        <authorList>
            <consortium name="US DOE Joint Genome Institute (JGI-PGF)"/>
            <person name="Walter F."/>
            <person name="Albersmeier A."/>
            <person name="Kalinowski J."/>
            <person name="Ruckert C."/>
        </authorList>
    </citation>
    <scope>NUCLEOTIDE SEQUENCE</scope>
    <source>
        <strain evidence="1">KCTC 42249</strain>
    </source>
</reference>
<dbReference type="Proteomes" id="UP000630142">
    <property type="component" value="Unassembled WGS sequence"/>
</dbReference>
<protein>
    <recommendedName>
        <fullName evidence="3">Tetratricopeptide repeat protein</fullName>
    </recommendedName>
</protein>
<dbReference type="EMBL" id="BMZQ01000006">
    <property type="protein sequence ID" value="GHD24061.1"/>
    <property type="molecule type" value="Genomic_DNA"/>
</dbReference>
<dbReference type="AlphaFoldDB" id="A0A8J3DTB8"/>
<sequence length="153" mass="17133">MELLEAIHESIKDLSAAGDALAASDQFDAALSKYWGAFDLLPEPKTQWEAGTWLLTAIGDANFLKGDFVAGRDNLSNAMHFPDAVGNPFLHLRLGQCQYEVGNLDRATDELLRAYGLEGAEIFESEDPKYLAFLRSRVPEPEPAKKKPFWKFW</sequence>
<dbReference type="InterPro" id="IPR011990">
    <property type="entry name" value="TPR-like_helical_dom_sf"/>
</dbReference>
<keyword evidence="2" id="KW-1185">Reference proteome</keyword>
<accession>A0A8J3DTB8</accession>
<dbReference type="Gene3D" id="1.25.40.10">
    <property type="entry name" value="Tetratricopeptide repeat domain"/>
    <property type="match status" value="1"/>
</dbReference>
<gene>
    <name evidence="1" type="ORF">GCM10016234_39940</name>
</gene>
<evidence type="ECO:0008006" key="3">
    <source>
        <dbReference type="Google" id="ProtNLM"/>
    </source>
</evidence>
<name>A0A8J3DTB8_9HYPH</name>
<evidence type="ECO:0000313" key="2">
    <source>
        <dbReference type="Proteomes" id="UP000630142"/>
    </source>
</evidence>
<evidence type="ECO:0000313" key="1">
    <source>
        <dbReference type="EMBL" id="GHD24061.1"/>
    </source>
</evidence>
<dbReference type="SUPFAM" id="SSF48452">
    <property type="entry name" value="TPR-like"/>
    <property type="match status" value="1"/>
</dbReference>
<proteinExistence type="predicted"/>